<evidence type="ECO:0000313" key="3">
    <source>
        <dbReference type="Proteomes" id="UP000009049"/>
    </source>
</evidence>
<dbReference type="PANTHER" id="PTHR21064:SF5">
    <property type="entry name" value="SLR1880 PROTEIN"/>
    <property type="match status" value="1"/>
</dbReference>
<dbReference type="PANTHER" id="PTHR21064">
    <property type="entry name" value="AMINOGLYCOSIDE PHOSPHOTRANSFERASE DOMAIN-CONTAINING PROTEIN-RELATED"/>
    <property type="match status" value="1"/>
</dbReference>
<accession>A4CGL2</accession>
<dbReference type="Pfam" id="PF01636">
    <property type="entry name" value="APH"/>
    <property type="match status" value="1"/>
</dbReference>
<dbReference type="EMBL" id="CP001712">
    <property type="protein sequence ID" value="EAR16070.1"/>
    <property type="molecule type" value="Genomic_DNA"/>
</dbReference>
<dbReference type="KEGG" id="rbi:RB2501_04210"/>
<keyword evidence="3" id="KW-1185">Reference proteome</keyword>
<protein>
    <submittedName>
        <fullName evidence="2">Putative desulfatase possibly for mucin</fullName>
    </submittedName>
</protein>
<evidence type="ECO:0000259" key="1">
    <source>
        <dbReference type="Pfam" id="PF01636"/>
    </source>
</evidence>
<gene>
    <name evidence="2" type="ordered locus">RB2501_04210</name>
</gene>
<dbReference type="Gene3D" id="3.90.1200.10">
    <property type="match status" value="1"/>
</dbReference>
<name>A4CGL2_ROBBH</name>
<sequence>MRELQPISEGLINDTFRVSIPNSDGYVLQRINTEVFPDPDALMENLERILPKLRGDGYRQLELIRTTDGRAWYQNAGSGAWRLYKFIPGSRTISDAQQPGVARETGRILGRFHQLLQDTDPGMLHPVLPGFHDLGLRMQQLNAAETQGLPDRVARGRKLAEQARVLASQMEAVRLDTLPTRVCHNDPKLSNILFSTGLRPKALCLIDLDTLMPGALLFDFGDAGRTLINSLAEEQPEDGTNEIDWRAYREFCQGFAAACPELSAAESASLPYGLLLMPLLHGARALADYYLGDLHYKVSYETQNLVRARNLLRVAGTAGEEINRLRETWVAAREET</sequence>
<proteinExistence type="predicted"/>
<dbReference type="AlphaFoldDB" id="A4CGL2"/>
<dbReference type="InterPro" id="IPR011009">
    <property type="entry name" value="Kinase-like_dom_sf"/>
</dbReference>
<evidence type="ECO:0000313" key="2">
    <source>
        <dbReference type="EMBL" id="EAR16070.1"/>
    </source>
</evidence>
<dbReference type="HOGENOM" id="CLU_037718_0_0_10"/>
<dbReference type="InterPro" id="IPR002575">
    <property type="entry name" value="Aminoglycoside_PTrfase"/>
</dbReference>
<organism evidence="2 3">
    <name type="scientific">Robiginitalea biformata (strain ATCC BAA-864 / DSM 15991 / KCTC 12146 / HTCC2501)</name>
    <dbReference type="NCBI Taxonomy" id="313596"/>
    <lineage>
        <taxon>Bacteria</taxon>
        <taxon>Pseudomonadati</taxon>
        <taxon>Bacteroidota</taxon>
        <taxon>Flavobacteriia</taxon>
        <taxon>Flavobacteriales</taxon>
        <taxon>Flavobacteriaceae</taxon>
        <taxon>Robiginitalea</taxon>
    </lineage>
</organism>
<dbReference type="STRING" id="313596.RB2501_04210"/>
<feature type="domain" description="Aminoglycoside phosphotransferase" evidence="1">
    <location>
        <begin position="3"/>
        <end position="250"/>
    </location>
</feature>
<reference evidence="2 3" key="1">
    <citation type="journal article" date="2009" name="J. Bacteriol.">
        <title>Complete genome sequence of Robiginitalea biformata HTCC2501.</title>
        <authorList>
            <person name="Oh H.M."/>
            <person name="Giovannoni S.J."/>
            <person name="Lee K."/>
            <person name="Ferriera S."/>
            <person name="Johnson J."/>
            <person name="Cho J.C."/>
        </authorList>
    </citation>
    <scope>NUCLEOTIDE SEQUENCE [LARGE SCALE GENOMIC DNA]</scope>
    <source>
        <strain evidence="3">ATCC BAA-864 / HTCC2501 / KCTC 12146</strain>
    </source>
</reference>
<dbReference type="SUPFAM" id="SSF56112">
    <property type="entry name" value="Protein kinase-like (PK-like)"/>
    <property type="match status" value="1"/>
</dbReference>
<dbReference type="InterPro" id="IPR050249">
    <property type="entry name" value="Pseudomonas-type_ThrB"/>
</dbReference>
<dbReference type="Proteomes" id="UP000009049">
    <property type="component" value="Chromosome"/>
</dbReference>
<dbReference type="eggNOG" id="COG2334">
    <property type="taxonomic scope" value="Bacteria"/>
</dbReference>